<evidence type="ECO:0000313" key="2">
    <source>
        <dbReference type="Proteomes" id="UP001300745"/>
    </source>
</evidence>
<comment type="caution">
    <text evidence="1">The sequence shown here is derived from an EMBL/GenBank/DDBJ whole genome shotgun (WGS) entry which is preliminary data.</text>
</comment>
<dbReference type="EMBL" id="JAPJDO010000010">
    <property type="protein sequence ID" value="MCX2937841.1"/>
    <property type="molecule type" value="Genomic_DNA"/>
</dbReference>
<sequence length="95" mass="10368">MDLTITALVSLIEDKSDLDAVAERMAGFNVGWYGGLTFERGASGPIWRLNIYRDGYPEVHAEIGSVLVTDASFVTLYQSVDQYNSAHPDNPITGS</sequence>
<dbReference type="RefSeq" id="WP_265997502.1">
    <property type="nucleotide sequence ID" value="NZ_JAPJDN010000010.1"/>
</dbReference>
<protein>
    <submittedName>
        <fullName evidence="1">Uncharacterized protein</fullName>
    </submittedName>
</protein>
<reference evidence="1 2" key="1">
    <citation type="submission" date="2022-11" db="EMBL/GenBank/DDBJ databases">
        <title>Mycobacterium sp. nov.</title>
        <authorList>
            <person name="Papic B."/>
            <person name="Spicic S."/>
            <person name="Duvnjak S."/>
        </authorList>
    </citation>
    <scope>NUCLEOTIDE SEQUENCE [LARGE SCALE GENOMIC DNA]</scope>
    <source>
        <strain evidence="1 2">CVI_P4</strain>
    </source>
</reference>
<organism evidence="1 2">
    <name type="scientific">Mycobacterium pinniadriaticum</name>
    <dbReference type="NCBI Taxonomy" id="2994102"/>
    <lineage>
        <taxon>Bacteria</taxon>
        <taxon>Bacillati</taxon>
        <taxon>Actinomycetota</taxon>
        <taxon>Actinomycetes</taxon>
        <taxon>Mycobacteriales</taxon>
        <taxon>Mycobacteriaceae</taxon>
        <taxon>Mycobacterium</taxon>
    </lineage>
</organism>
<evidence type="ECO:0000313" key="1">
    <source>
        <dbReference type="EMBL" id="MCX2937841.1"/>
    </source>
</evidence>
<gene>
    <name evidence="1" type="ORF">ORI27_14115</name>
</gene>
<dbReference type="Proteomes" id="UP001300745">
    <property type="component" value="Unassembled WGS sequence"/>
</dbReference>
<accession>A0ABT3SEA0</accession>
<keyword evidence="2" id="KW-1185">Reference proteome</keyword>
<proteinExistence type="predicted"/>
<name>A0ABT3SEA0_9MYCO</name>